<dbReference type="Gene3D" id="4.10.240.10">
    <property type="entry name" value="Zn(2)-C6 fungal-type DNA-binding domain"/>
    <property type="match status" value="1"/>
</dbReference>
<dbReference type="AlphaFoldDB" id="A0A8H7ULD5"/>
<proteinExistence type="predicted"/>
<keyword evidence="6" id="KW-0804">Transcription</keyword>
<protein>
    <recommendedName>
        <fullName evidence="9">Zn(2)-C6 fungal-type domain-containing protein</fullName>
    </recommendedName>
</protein>
<dbReference type="CDD" id="cd12148">
    <property type="entry name" value="fungal_TF_MHR"/>
    <property type="match status" value="1"/>
</dbReference>
<comment type="caution">
    <text evidence="10">The sequence shown here is derived from an EMBL/GenBank/DDBJ whole genome shotgun (WGS) entry which is preliminary data.</text>
</comment>
<keyword evidence="7" id="KW-0539">Nucleus</keyword>
<dbReference type="PROSITE" id="PS00463">
    <property type="entry name" value="ZN2_CY6_FUNGAL_1"/>
    <property type="match status" value="1"/>
</dbReference>
<evidence type="ECO:0000256" key="7">
    <source>
        <dbReference type="ARBA" id="ARBA00023242"/>
    </source>
</evidence>
<keyword evidence="3" id="KW-0862">Zinc</keyword>
<dbReference type="GO" id="GO:0005634">
    <property type="term" value="C:nucleus"/>
    <property type="evidence" value="ECO:0007669"/>
    <property type="project" value="UniProtKB-SubCell"/>
</dbReference>
<reference evidence="10" key="1">
    <citation type="submission" date="2020-12" db="EMBL/GenBank/DDBJ databases">
        <title>Metabolic potential, ecology and presence of endohyphal bacteria is reflected in genomic diversity of Mucoromycotina.</title>
        <authorList>
            <person name="Muszewska A."/>
            <person name="Okrasinska A."/>
            <person name="Steczkiewicz K."/>
            <person name="Drgas O."/>
            <person name="Orlowska M."/>
            <person name="Perlinska-Lenart U."/>
            <person name="Aleksandrzak-Piekarczyk T."/>
            <person name="Szatraj K."/>
            <person name="Zielenkiewicz U."/>
            <person name="Pilsyk S."/>
            <person name="Malc E."/>
            <person name="Mieczkowski P."/>
            <person name="Kruszewska J.S."/>
            <person name="Biernat P."/>
            <person name="Pawlowska J."/>
        </authorList>
    </citation>
    <scope>NUCLEOTIDE SEQUENCE</scope>
    <source>
        <strain evidence="10">WA0000051536</strain>
    </source>
</reference>
<dbReference type="InterPro" id="IPR036864">
    <property type="entry name" value="Zn2-C6_fun-type_DNA-bd_sf"/>
</dbReference>
<organism evidence="10 11">
    <name type="scientific">Umbelopsis vinacea</name>
    <dbReference type="NCBI Taxonomy" id="44442"/>
    <lineage>
        <taxon>Eukaryota</taxon>
        <taxon>Fungi</taxon>
        <taxon>Fungi incertae sedis</taxon>
        <taxon>Mucoromycota</taxon>
        <taxon>Mucoromycotina</taxon>
        <taxon>Umbelopsidomycetes</taxon>
        <taxon>Umbelopsidales</taxon>
        <taxon>Umbelopsidaceae</taxon>
        <taxon>Umbelopsis</taxon>
    </lineage>
</organism>
<keyword evidence="5" id="KW-0238">DNA-binding</keyword>
<evidence type="ECO:0000256" key="6">
    <source>
        <dbReference type="ARBA" id="ARBA00023163"/>
    </source>
</evidence>
<feature type="domain" description="Zn(2)-C6 fungal-type" evidence="9">
    <location>
        <begin position="24"/>
        <end position="53"/>
    </location>
</feature>
<dbReference type="SUPFAM" id="SSF57701">
    <property type="entry name" value="Zn2/Cys6 DNA-binding domain"/>
    <property type="match status" value="1"/>
</dbReference>
<dbReference type="PANTHER" id="PTHR31313">
    <property type="entry name" value="TY1 ENHANCER ACTIVATOR"/>
    <property type="match status" value="1"/>
</dbReference>
<dbReference type="InterPro" id="IPR001138">
    <property type="entry name" value="Zn2Cys6_DnaBD"/>
</dbReference>
<dbReference type="GO" id="GO:0000981">
    <property type="term" value="F:DNA-binding transcription factor activity, RNA polymerase II-specific"/>
    <property type="evidence" value="ECO:0007669"/>
    <property type="project" value="InterPro"/>
</dbReference>
<evidence type="ECO:0000256" key="2">
    <source>
        <dbReference type="ARBA" id="ARBA00022723"/>
    </source>
</evidence>
<evidence type="ECO:0000259" key="9">
    <source>
        <dbReference type="PROSITE" id="PS50048"/>
    </source>
</evidence>
<dbReference type="InterPro" id="IPR007219">
    <property type="entry name" value="XnlR_reg_dom"/>
</dbReference>
<dbReference type="GO" id="GO:0003677">
    <property type="term" value="F:DNA binding"/>
    <property type="evidence" value="ECO:0007669"/>
    <property type="project" value="UniProtKB-KW"/>
</dbReference>
<sequence>MSEQPPPAKRMKPRSVFKKPGGSSCHSCRSAKVRCHGGCPCPRCKRRSEACTYDNDKSPKITFDGIRQYTAHLHTSLSQNRYYTKMIKPALHRFDSQLETLSMSTSPPSSVVLDIPPEYPIGIGRDPIKLGYPPLSLRTSLIDLYFQHCWNISAVVVPQLFKKKLAQHDQISPPLGHSDWIDFQVLLFMIFARAARTTANREFCTSQNSFLEQGGCFAQVAHTLMAKCEHTPSINLIQALLEMCSYEQNGPKRFRNFMFAGMAVGCMYKLGLHKQPVDPNLSPLEIKERQVLFWMCNMRDVESSLNLHTPYKVDLSQCSVPMIEVTEEGVEKRAYEWLQSISKLIMIARQFWEIPKNDGQLRKIKLNDVVELERQMTAWLQELPPNLQYRGGAKRSIDCMRLHVNFFFIKLITYQMLAEKFRTDPVLIEDDILFLYEQCILAAHGICQLYVEGDREWLFWHNFHYIAILHCVDMHMRDVRMAIRRGTDIEDAFCWLTKSTHLLCEALNERPLMDHDEATLIFNEVLQFWGVAATLIDEPTADFIDTKEFLDICFPEKSDRKFVVISVEPTQQTGDKTEGSKGKINPTASTESNYLHMTRRFMKLLQTEAAHIIKMDT</sequence>
<name>A0A8H7ULD5_9FUNG</name>
<feature type="region of interest" description="Disordered" evidence="8">
    <location>
        <begin position="1"/>
        <end position="23"/>
    </location>
</feature>
<dbReference type="GO" id="GO:0008270">
    <property type="term" value="F:zinc ion binding"/>
    <property type="evidence" value="ECO:0007669"/>
    <property type="project" value="InterPro"/>
</dbReference>
<dbReference type="SMART" id="SM00066">
    <property type="entry name" value="GAL4"/>
    <property type="match status" value="1"/>
</dbReference>
<keyword evidence="4" id="KW-0805">Transcription regulation</keyword>
<evidence type="ECO:0000256" key="4">
    <source>
        <dbReference type="ARBA" id="ARBA00023015"/>
    </source>
</evidence>
<evidence type="ECO:0000256" key="8">
    <source>
        <dbReference type="SAM" id="MobiDB-lite"/>
    </source>
</evidence>
<evidence type="ECO:0000313" key="11">
    <source>
        <dbReference type="Proteomes" id="UP000612746"/>
    </source>
</evidence>
<dbReference type="Proteomes" id="UP000612746">
    <property type="component" value="Unassembled WGS sequence"/>
</dbReference>
<dbReference type="CDD" id="cd00067">
    <property type="entry name" value="GAL4"/>
    <property type="match status" value="1"/>
</dbReference>
<dbReference type="GO" id="GO:0006351">
    <property type="term" value="P:DNA-templated transcription"/>
    <property type="evidence" value="ECO:0007669"/>
    <property type="project" value="InterPro"/>
</dbReference>
<dbReference type="PANTHER" id="PTHR31313:SF81">
    <property type="entry name" value="TY1 ENHANCER ACTIVATOR"/>
    <property type="match status" value="1"/>
</dbReference>
<comment type="subcellular location">
    <subcellularLocation>
        <location evidence="1">Nucleus</location>
    </subcellularLocation>
</comment>
<dbReference type="OrthoDB" id="3266505at2759"/>
<dbReference type="InterPro" id="IPR051615">
    <property type="entry name" value="Transcr_Regulatory_Elem"/>
</dbReference>
<evidence type="ECO:0000256" key="3">
    <source>
        <dbReference type="ARBA" id="ARBA00022833"/>
    </source>
</evidence>
<dbReference type="PROSITE" id="PS50048">
    <property type="entry name" value="ZN2_CY6_FUNGAL_2"/>
    <property type="match status" value="1"/>
</dbReference>
<evidence type="ECO:0000256" key="5">
    <source>
        <dbReference type="ARBA" id="ARBA00023125"/>
    </source>
</evidence>
<dbReference type="EMBL" id="JAEPRA010000003">
    <property type="protein sequence ID" value="KAG2187460.1"/>
    <property type="molecule type" value="Genomic_DNA"/>
</dbReference>
<accession>A0A8H7ULD5</accession>
<keyword evidence="11" id="KW-1185">Reference proteome</keyword>
<dbReference type="Pfam" id="PF04082">
    <property type="entry name" value="Fungal_trans"/>
    <property type="match status" value="1"/>
</dbReference>
<evidence type="ECO:0000313" key="10">
    <source>
        <dbReference type="EMBL" id="KAG2187460.1"/>
    </source>
</evidence>
<gene>
    <name evidence="10" type="ORF">INT44_005148</name>
</gene>
<evidence type="ECO:0000256" key="1">
    <source>
        <dbReference type="ARBA" id="ARBA00004123"/>
    </source>
</evidence>
<keyword evidence="2" id="KW-0479">Metal-binding</keyword>